<feature type="chain" id="PRO_5008088865" description="Outer membrane lipoprotein carrier protein LolA" evidence="2">
    <location>
        <begin position="24"/>
        <end position="219"/>
    </location>
</feature>
<dbReference type="AlphaFoldDB" id="A0A178IGS5"/>
<dbReference type="InterPro" id="IPR029046">
    <property type="entry name" value="LolA/LolB/LppX"/>
</dbReference>
<sequence length="219" mass="24699">MTKLPSLRPVLVILLLLAAIVRAAPPAEPGPVIEAGRNDGEWRWLFSALAAKGAMMSTFTEERWFSMRKTPTVLQGEMRLLPGRGLSLHYTEPEEQLLVVDDAGLLMRDAKGRTREIKTEARAAGLSAALLPVMQFDLEKLREDFYLHAARDGNDWRLDFVPRDRELARTLGSLVVTGIGTTVRRLEFRHSARQRIVVIIKTADTGVTFSEEDARRFFR</sequence>
<evidence type="ECO:0000313" key="4">
    <source>
        <dbReference type="Proteomes" id="UP000078486"/>
    </source>
</evidence>
<accession>A0A178IGS5</accession>
<dbReference type="CDD" id="cd16325">
    <property type="entry name" value="LolA"/>
    <property type="match status" value="1"/>
</dbReference>
<name>A0A178IGS5_9BACT</name>
<evidence type="ECO:0008006" key="5">
    <source>
        <dbReference type="Google" id="ProtNLM"/>
    </source>
</evidence>
<organism evidence="3 4">
    <name type="scientific">Termitidicoccus mucosus</name>
    <dbReference type="NCBI Taxonomy" id="1184151"/>
    <lineage>
        <taxon>Bacteria</taxon>
        <taxon>Pseudomonadati</taxon>
        <taxon>Verrucomicrobiota</taxon>
        <taxon>Opitutia</taxon>
        <taxon>Opitutales</taxon>
        <taxon>Opitutaceae</taxon>
        <taxon>Termitidicoccus</taxon>
    </lineage>
</organism>
<proteinExistence type="predicted"/>
<dbReference type="Proteomes" id="UP000078486">
    <property type="component" value="Unassembled WGS sequence"/>
</dbReference>
<keyword evidence="4" id="KW-1185">Reference proteome</keyword>
<reference evidence="3 4" key="1">
    <citation type="submission" date="2016-01" db="EMBL/GenBank/DDBJ databases">
        <title>High potential of lignocellulose degradation of a new Verrucomicrobia species.</title>
        <authorList>
            <person name="Wang Y."/>
            <person name="Shi Y."/>
            <person name="Qiu Z."/>
            <person name="Liu S."/>
            <person name="Yang H."/>
        </authorList>
    </citation>
    <scope>NUCLEOTIDE SEQUENCE [LARGE SCALE GENOMIC DNA]</scope>
    <source>
        <strain evidence="3 4">TSB47</strain>
    </source>
</reference>
<comment type="caution">
    <text evidence="3">The sequence shown here is derived from an EMBL/GenBank/DDBJ whole genome shotgun (WGS) entry which is preliminary data.</text>
</comment>
<dbReference type="RefSeq" id="WP_068770839.1">
    <property type="nucleotide sequence ID" value="NZ_CP109796.1"/>
</dbReference>
<feature type="signal peptide" evidence="2">
    <location>
        <begin position="1"/>
        <end position="23"/>
    </location>
</feature>
<dbReference type="Pfam" id="PF19574">
    <property type="entry name" value="LolA_3"/>
    <property type="match status" value="1"/>
</dbReference>
<protein>
    <recommendedName>
        <fullName evidence="5">Outer membrane lipoprotein carrier protein LolA</fullName>
    </recommendedName>
</protein>
<keyword evidence="1 2" id="KW-0732">Signal</keyword>
<dbReference type="InterPro" id="IPR004564">
    <property type="entry name" value="OM_lipoprot_carrier_LolA-like"/>
</dbReference>
<dbReference type="Gene3D" id="2.50.20.10">
    <property type="entry name" value="Lipoprotein localisation LolA/LolB/LppX"/>
    <property type="match status" value="1"/>
</dbReference>
<evidence type="ECO:0000256" key="2">
    <source>
        <dbReference type="SAM" id="SignalP"/>
    </source>
</evidence>
<evidence type="ECO:0000256" key="1">
    <source>
        <dbReference type="ARBA" id="ARBA00022729"/>
    </source>
</evidence>
<dbReference type="EMBL" id="LRRQ01000101">
    <property type="protein sequence ID" value="OAM89224.1"/>
    <property type="molecule type" value="Genomic_DNA"/>
</dbReference>
<gene>
    <name evidence="3" type="ORF">AW736_14180</name>
</gene>
<dbReference type="SUPFAM" id="SSF89392">
    <property type="entry name" value="Prokaryotic lipoproteins and lipoprotein localization factors"/>
    <property type="match status" value="1"/>
</dbReference>
<evidence type="ECO:0000313" key="3">
    <source>
        <dbReference type="EMBL" id="OAM89224.1"/>
    </source>
</evidence>
<dbReference type="OrthoDB" id="194744at2"/>